<dbReference type="AlphaFoldDB" id="A0A7G1JF23"/>
<accession>A0A7G1JF23</accession>
<reference evidence="1 2" key="1">
    <citation type="submission" date="2019-04" db="EMBL/GenBank/DDBJ databases">
        <authorList>
            <consortium name="Pathogen Informatics"/>
        </authorList>
    </citation>
    <scope>NUCLEOTIDE SEQUENCE [LARGE SCALE GENOMIC DNA]</scope>
    <source>
        <strain evidence="1 2">K36395</strain>
    </source>
</reference>
<proteinExistence type="predicted"/>
<comment type="caution">
    <text evidence="1">The sequence shown here is derived from an EMBL/GenBank/DDBJ whole genome shotgun (WGS) entry which is preliminary data.</text>
</comment>
<protein>
    <submittedName>
        <fullName evidence="1">Phage protein</fullName>
    </submittedName>
</protein>
<dbReference type="Proteomes" id="UP000353394">
    <property type="component" value="Unassembled WGS sequence"/>
</dbReference>
<dbReference type="Gene3D" id="3.40.630.30">
    <property type="match status" value="1"/>
</dbReference>
<dbReference type="SUPFAM" id="SSF55729">
    <property type="entry name" value="Acyl-CoA N-acyltransferases (Nat)"/>
    <property type="match status" value="1"/>
</dbReference>
<gene>
    <name evidence="1" type="ORF">SAMEA1711581_01403</name>
</gene>
<name>A0A7G1JF23_STRPY</name>
<sequence>MHFPHPKNKRIKRVTRLVILPDYQGIGLGTKFLKSIANYYDQADFDFRIVTSAKNLIYALNKNPNWKLKSYEKGKTPTGKSAIKQLAKHARINVKIASFLFVKKD</sequence>
<evidence type="ECO:0000313" key="2">
    <source>
        <dbReference type="Proteomes" id="UP000353394"/>
    </source>
</evidence>
<dbReference type="CDD" id="cd04301">
    <property type="entry name" value="NAT_SF"/>
    <property type="match status" value="1"/>
</dbReference>
<dbReference type="EMBL" id="CAAIJW010000010">
    <property type="protein sequence ID" value="VHD14583.1"/>
    <property type="molecule type" value="Genomic_DNA"/>
</dbReference>
<evidence type="ECO:0000313" key="1">
    <source>
        <dbReference type="EMBL" id="VHD14583.1"/>
    </source>
</evidence>
<dbReference type="InterPro" id="IPR016181">
    <property type="entry name" value="Acyl_CoA_acyltransferase"/>
</dbReference>
<organism evidence="1 2">
    <name type="scientific">Streptococcus pyogenes</name>
    <dbReference type="NCBI Taxonomy" id="1314"/>
    <lineage>
        <taxon>Bacteria</taxon>
        <taxon>Bacillati</taxon>
        <taxon>Bacillota</taxon>
        <taxon>Bacilli</taxon>
        <taxon>Lactobacillales</taxon>
        <taxon>Streptococcaceae</taxon>
        <taxon>Streptococcus</taxon>
    </lineage>
</organism>